<name>A0ABX6TL86_9SPHI</name>
<feature type="domain" description="KTSC" evidence="1">
    <location>
        <begin position="3"/>
        <end position="59"/>
    </location>
</feature>
<reference evidence="2 3" key="1">
    <citation type="submission" date="2020-09" db="EMBL/GenBank/DDBJ databases">
        <title>Pedobacter sp. SW-16 isolated from soil near Yeocheon.</title>
        <authorList>
            <person name="Im H.S."/>
            <person name="Joung Y."/>
            <person name="Lee S.-S."/>
        </authorList>
    </citation>
    <scope>NUCLEOTIDE SEQUENCE [LARGE SCALE GENOMIC DNA]</scope>
    <source>
        <strain evidence="2 3">SW-16</strain>
    </source>
</reference>
<keyword evidence="3" id="KW-1185">Reference proteome</keyword>
<evidence type="ECO:0000259" key="1">
    <source>
        <dbReference type="Pfam" id="PF13619"/>
    </source>
</evidence>
<evidence type="ECO:0000313" key="2">
    <source>
        <dbReference type="EMBL" id="QNR86236.1"/>
    </source>
</evidence>
<organism evidence="2 3">
    <name type="scientific">Pedobacter riviphilus</name>
    <dbReference type="NCBI Taxonomy" id="2766984"/>
    <lineage>
        <taxon>Bacteria</taxon>
        <taxon>Pseudomonadati</taxon>
        <taxon>Bacteroidota</taxon>
        <taxon>Sphingobacteriia</taxon>
        <taxon>Sphingobacteriales</taxon>
        <taxon>Sphingobacteriaceae</taxon>
        <taxon>Pedobacter</taxon>
    </lineage>
</organism>
<dbReference type="Proteomes" id="UP000516439">
    <property type="component" value="Chromosome"/>
</dbReference>
<dbReference type="RefSeq" id="WP_190328456.1">
    <property type="nucleotide sequence ID" value="NZ_CP061171.1"/>
</dbReference>
<dbReference type="Pfam" id="PF13619">
    <property type="entry name" value="KTSC"/>
    <property type="match status" value="1"/>
</dbReference>
<dbReference type="InterPro" id="IPR025309">
    <property type="entry name" value="KTSC_dom"/>
</dbReference>
<accession>A0ABX6TL86</accession>
<gene>
    <name evidence="2" type="ORF">H9N25_07475</name>
</gene>
<dbReference type="EMBL" id="CP061171">
    <property type="protein sequence ID" value="QNR86236.1"/>
    <property type="molecule type" value="Genomic_DNA"/>
</dbReference>
<sequence>MPSSVIKYFSYDVAAKVLKIIFVTNMIYLYKNVPEKMYKMLKASGSKGRYFNRYIKDKFEFQKLEEDK</sequence>
<evidence type="ECO:0000313" key="3">
    <source>
        <dbReference type="Proteomes" id="UP000516439"/>
    </source>
</evidence>
<proteinExistence type="predicted"/>
<protein>
    <submittedName>
        <fullName evidence="2">KTSC domain-containing protein</fullName>
    </submittedName>
</protein>